<evidence type="ECO:0000313" key="2">
    <source>
        <dbReference type="Proteomes" id="UP000215914"/>
    </source>
</evidence>
<dbReference type="Proteomes" id="UP000215914">
    <property type="component" value="Chromosome 13"/>
</dbReference>
<protein>
    <recommendedName>
        <fullName evidence="3">Transposase</fullName>
    </recommendedName>
</protein>
<organism evidence="1 2">
    <name type="scientific">Helianthus annuus</name>
    <name type="common">Common sunflower</name>
    <dbReference type="NCBI Taxonomy" id="4232"/>
    <lineage>
        <taxon>Eukaryota</taxon>
        <taxon>Viridiplantae</taxon>
        <taxon>Streptophyta</taxon>
        <taxon>Embryophyta</taxon>
        <taxon>Tracheophyta</taxon>
        <taxon>Spermatophyta</taxon>
        <taxon>Magnoliopsida</taxon>
        <taxon>eudicotyledons</taxon>
        <taxon>Gunneridae</taxon>
        <taxon>Pentapetalae</taxon>
        <taxon>asterids</taxon>
        <taxon>campanulids</taxon>
        <taxon>Asterales</taxon>
        <taxon>Asteraceae</taxon>
        <taxon>Asteroideae</taxon>
        <taxon>Heliantheae alliance</taxon>
        <taxon>Heliantheae</taxon>
        <taxon>Helianthus</taxon>
    </lineage>
</organism>
<proteinExistence type="predicted"/>
<name>A0A251SUT1_HELAN</name>
<gene>
    <name evidence="1" type="ORF">HannXRQ_Chr13g0415311</name>
</gene>
<evidence type="ECO:0000313" key="1">
    <source>
        <dbReference type="EMBL" id="OTG02637.1"/>
    </source>
</evidence>
<dbReference type="InParanoid" id="A0A251SUT1"/>
<accession>A0A251SUT1</accession>
<keyword evidence="2" id="KW-1185">Reference proteome</keyword>
<evidence type="ECO:0008006" key="3">
    <source>
        <dbReference type="Google" id="ProtNLM"/>
    </source>
</evidence>
<dbReference type="EMBL" id="CM007902">
    <property type="protein sequence ID" value="OTG02637.1"/>
    <property type="molecule type" value="Genomic_DNA"/>
</dbReference>
<sequence>MYHRDWSDFPTLTIDSTPLPLKRPHQRVRGDRYQNFSFETSYYANSIILYTQIV</sequence>
<dbReference type="AlphaFoldDB" id="A0A251SUT1"/>
<reference evidence="2" key="1">
    <citation type="journal article" date="2017" name="Nature">
        <title>The sunflower genome provides insights into oil metabolism, flowering and Asterid evolution.</title>
        <authorList>
            <person name="Badouin H."/>
            <person name="Gouzy J."/>
            <person name="Grassa C.J."/>
            <person name="Murat F."/>
            <person name="Staton S.E."/>
            <person name="Cottret L."/>
            <person name="Lelandais-Briere C."/>
            <person name="Owens G.L."/>
            <person name="Carrere S."/>
            <person name="Mayjonade B."/>
            <person name="Legrand L."/>
            <person name="Gill N."/>
            <person name="Kane N.C."/>
            <person name="Bowers J.E."/>
            <person name="Hubner S."/>
            <person name="Bellec A."/>
            <person name="Berard A."/>
            <person name="Berges H."/>
            <person name="Blanchet N."/>
            <person name="Boniface M.C."/>
            <person name="Brunel D."/>
            <person name="Catrice O."/>
            <person name="Chaidir N."/>
            <person name="Claudel C."/>
            <person name="Donnadieu C."/>
            <person name="Faraut T."/>
            <person name="Fievet G."/>
            <person name="Helmstetter N."/>
            <person name="King M."/>
            <person name="Knapp S.J."/>
            <person name="Lai Z."/>
            <person name="Le Paslier M.C."/>
            <person name="Lippi Y."/>
            <person name="Lorenzon L."/>
            <person name="Mandel J.R."/>
            <person name="Marage G."/>
            <person name="Marchand G."/>
            <person name="Marquand E."/>
            <person name="Bret-Mestries E."/>
            <person name="Morien E."/>
            <person name="Nambeesan S."/>
            <person name="Nguyen T."/>
            <person name="Pegot-Espagnet P."/>
            <person name="Pouilly N."/>
            <person name="Raftis F."/>
            <person name="Sallet E."/>
            <person name="Schiex T."/>
            <person name="Thomas J."/>
            <person name="Vandecasteele C."/>
            <person name="Vares D."/>
            <person name="Vear F."/>
            <person name="Vautrin S."/>
            <person name="Crespi M."/>
            <person name="Mangin B."/>
            <person name="Burke J.M."/>
            <person name="Salse J."/>
            <person name="Munos S."/>
            <person name="Vincourt P."/>
            <person name="Rieseberg L.H."/>
            <person name="Langlade N.B."/>
        </authorList>
    </citation>
    <scope>NUCLEOTIDE SEQUENCE [LARGE SCALE GENOMIC DNA]</scope>
    <source>
        <strain evidence="2">cv. SF193</strain>
    </source>
</reference>